<feature type="domain" description="AAA+ ATPase" evidence="1">
    <location>
        <begin position="117"/>
        <end position="303"/>
    </location>
</feature>
<dbReference type="Pfam" id="PF13481">
    <property type="entry name" value="AAA_25"/>
    <property type="match status" value="1"/>
</dbReference>
<sequence length="448" mass="48807">MHIFAYPNYPDFTQASLSRVASRQLFGVIFILNLEFLKMANVNKFLFGNVDYEGDDSNPSYSSDVPGGRHNRWFDPKQIASRRNAALAQEASKLNRRTFSDVTLEPTSWLLEGLIPKGHLTALVGPPGTSKSTIACAIAAAVSQGAALLHPNIKCNKRGRVILVSNEDDIGTLAIRLTAAGADLTRVSCINAKEGKNGESPFSLANERDQNRLRGLNYHFEDNVELIILDPFQIAIEGDHANNAKARQGLESVAKFAHDLDCSILVIAHTVKNPIGKDPNARIAGAAPVREVPRSILLTGKIKSGPTESRGTHVLVQVKNNLGKTDRGFEYCVSEVDIPNLTGIGDQNTTIPSVKIVFTAERFGSAEEILQEAERPKPVKNKTDLAEEFLLTTLKNGQKPLFEIEELALLANITKGTLKLAKSNLKIKATKQKGDGRSIWSLPESPTG</sequence>
<dbReference type="Gene3D" id="3.40.50.300">
    <property type="entry name" value="P-loop containing nucleotide triphosphate hydrolases"/>
    <property type="match status" value="1"/>
</dbReference>
<dbReference type="Proteomes" id="UP000641152">
    <property type="component" value="Unassembled WGS sequence"/>
</dbReference>
<gene>
    <name evidence="2" type="ORF">EBB_14660</name>
</gene>
<reference evidence="2 3" key="1">
    <citation type="submission" date="2020-09" db="EMBL/GenBank/DDBJ databases">
        <title>Methylomonas albis sp. nov. and Methylomonas fluvii sp. nov.: Two cold-adapted methanotrophs from the River Elbe and an amended description of Methylovulum psychrotolerans strain Eb1.</title>
        <authorList>
            <person name="Bussmann I.K."/>
            <person name="Klings K.-W."/>
            <person name="Warnstedt J."/>
            <person name="Hoppert M."/>
            <person name="Saborowski A."/>
            <person name="Horn F."/>
            <person name="Liebner S."/>
        </authorList>
    </citation>
    <scope>NUCLEOTIDE SEQUENCE [LARGE SCALE GENOMIC DNA]</scope>
    <source>
        <strain evidence="2 3">EbB</strain>
    </source>
</reference>
<protein>
    <submittedName>
        <fullName evidence="2">AAA family ATPase</fullName>
    </submittedName>
</protein>
<organism evidence="2 3">
    <name type="scientific">Methylomonas fluvii</name>
    <dbReference type="NCBI Taxonomy" id="1854564"/>
    <lineage>
        <taxon>Bacteria</taxon>
        <taxon>Pseudomonadati</taxon>
        <taxon>Pseudomonadota</taxon>
        <taxon>Gammaproteobacteria</taxon>
        <taxon>Methylococcales</taxon>
        <taxon>Methylococcaceae</taxon>
        <taxon>Methylomonas</taxon>
    </lineage>
</organism>
<evidence type="ECO:0000313" key="3">
    <source>
        <dbReference type="Proteomes" id="UP000641152"/>
    </source>
</evidence>
<accession>A0ABR9DF72</accession>
<dbReference type="InterPro" id="IPR027417">
    <property type="entry name" value="P-loop_NTPase"/>
</dbReference>
<name>A0ABR9DF72_9GAMM</name>
<dbReference type="InterPro" id="IPR003593">
    <property type="entry name" value="AAA+_ATPase"/>
</dbReference>
<evidence type="ECO:0000313" key="2">
    <source>
        <dbReference type="EMBL" id="MBD9361739.1"/>
    </source>
</evidence>
<comment type="caution">
    <text evidence="2">The sequence shown here is derived from an EMBL/GenBank/DDBJ whole genome shotgun (WGS) entry which is preliminary data.</text>
</comment>
<dbReference type="EMBL" id="JACXST010000002">
    <property type="protein sequence ID" value="MBD9361739.1"/>
    <property type="molecule type" value="Genomic_DNA"/>
</dbReference>
<dbReference type="SUPFAM" id="SSF52540">
    <property type="entry name" value="P-loop containing nucleoside triphosphate hydrolases"/>
    <property type="match status" value="1"/>
</dbReference>
<proteinExistence type="predicted"/>
<keyword evidence="3" id="KW-1185">Reference proteome</keyword>
<dbReference type="SMART" id="SM00382">
    <property type="entry name" value="AAA"/>
    <property type="match status" value="1"/>
</dbReference>
<evidence type="ECO:0000259" key="1">
    <source>
        <dbReference type="SMART" id="SM00382"/>
    </source>
</evidence>